<dbReference type="AlphaFoldDB" id="A0A9D5CTR5"/>
<protein>
    <recommendedName>
        <fullName evidence="1">glutathione transferase</fullName>
        <ecNumber evidence="1">2.5.1.18</ecNumber>
    </recommendedName>
</protein>
<dbReference type="InterPro" id="IPR010987">
    <property type="entry name" value="Glutathione-S-Trfase_C-like"/>
</dbReference>
<dbReference type="OrthoDB" id="4951845at2759"/>
<sequence length="226" mass="26113">MGEEVKLFGAWGSPFSRRVELALKLKSVPFEYIEEDLANKSPLLIQYNPVHKKVPVLLHGSRPVIESTVILEYIDETWDGNCTILPKDPFERAMARFWVKYIDDKLFSAVWMSCWSEGEMQKNFMEQSKEYLGLLENELKGKKFFGGDTIGMVDIAANFIAFWAIVLQEVAGISLINEEKHPILCKWIEEFLSCQVVKECLPEREKLLAYFHDKKEAILDKKAPVY</sequence>
<evidence type="ECO:0000259" key="6">
    <source>
        <dbReference type="PROSITE" id="PS50405"/>
    </source>
</evidence>
<dbReference type="CDD" id="cd03058">
    <property type="entry name" value="GST_N_Tau"/>
    <property type="match status" value="1"/>
</dbReference>
<dbReference type="FunFam" id="3.40.30.10:FF:000014">
    <property type="entry name" value="Tau class glutathione S-transferase"/>
    <property type="match status" value="1"/>
</dbReference>
<dbReference type="SUPFAM" id="SSF52833">
    <property type="entry name" value="Thioredoxin-like"/>
    <property type="match status" value="1"/>
</dbReference>
<dbReference type="Gene3D" id="3.40.30.10">
    <property type="entry name" value="Glutaredoxin"/>
    <property type="match status" value="1"/>
</dbReference>
<comment type="similarity">
    <text evidence="4">Belongs to the GST superfamily.</text>
</comment>
<feature type="domain" description="GST N-terminal" evidence="5">
    <location>
        <begin position="3"/>
        <end position="82"/>
    </location>
</feature>
<proteinExistence type="inferred from homology"/>
<dbReference type="InterPro" id="IPR045073">
    <property type="entry name" value="Omega/Tau-like"/>
</dbReference>
<evidence type="ECO:0000313" key="8">
    <source>
        <dbReference type="Proteomes" id="UP001085076"/>
    </source>
</evidence>
<comment type="catalytic activity">
    <reaction evidence="3">
        <text>RX + glutathione = an S-substituted glutathione + a halide anion + H(+)</text>
        <dbReference type="Rhea" id="RHEA:16437"/>
        <dbReference type="ChEBI" id="CHEBI:15378"/>
        <dbReference type="ChEBI" id="CHEBI:16042"/>
        <dbReference type="ChEBI" id="CHEBI:17792"/>
        <dbReference type="ChEBI" id="CHEBI:57925"/>
        <dbReference type="ChEBI" id="CHEBI:90779"/>
        <dbReference type="EC" id="2.5.1.18"/>
    </reaction>
</comment>
<evidence type="ECO:0000313" key="7">
    <source>
        <dbReference type="EMBL" id="KAJ0979123.1"/>
    </source>
</evidence>
<dbReference type="InterPro" id="IPR004045">
    <property type="entry name" value="Glutathione_S-Trfase_N"/>
</dbReference>
<dbReference type="PANTHER" id="PTHR11260:SF676">
    <property type="entry name" value="GLUTATHIONE S-TRANSFERASE U8"/>
    <property type="match status" value="1"/>
</dbReference>
<dbReference type="GO" id="GO:0004364">
    <property type="term" value="F:glutathione transferase activity"/>
    <property type="evidence" value="ECO:0007669"/>
    <property type="project" value="UniProtKB-EC"/>
</dbReference>
<dbReference type="SFLD" id="SFLDS00019">
    <property type="entry name" value="Glutathione_Transferase_(cytos"/>
    <property type="match status" value="1"/>
</dbReference>
<dbReference type="InterPro" id="IPR036282">
    <property type="entry name" value="Glutathione-S-Trfase_C_sf"/>
</dbReference>
<dbReference type="GO" id="GO:0005737">
    <property type="term" value="C:cytoplasm"/>
    <property type="evidence" value="ECO:0007669"/>
    <property type="project" value="TreeGrafter"/>
</dbReference>
<dbReference type="EC" id="2.5.1.18" evidence="1"/>
<dbReference type="InterPro" id="IPR036249">
    <property type="entry name" value="Thioredoxin-like_sf"/>
</dbReference>
<dbReference type="PROSITE" id="PS50405">
    <property type="entry name" value="GST_CTER"/>
    <property type="match status" value="1"/>
</dbReference>
<dbReference type="InterPro" id="IPR004046">
    <property type="entry name" value="GST_C"/>
</dbReference>
<keyword evidence="8" id="KW-1185">Reference proteome</keyword>
<dbReference type="PANTHER" id="PTHR11260">
    <property type="entry name" value="GLUTATHIONE S-TRANSFERASE, GST, SUPERFAMILY, GST DOMAIN CONTAINING"/>
    <property type="match status" value="1"/>
</dbReference>
<evidence type="ECO:0000259" key="5">
    <source>
        <dbReference type="PROSITE" id="PS50404"/>
    </source>
</evidence>
<evidence type="ECO:0000256" key="3">
    <source>
        <dbReference type="ARBA" id="ARBA00047960"/>
    </source>
</evidence>
<reference evidence="7" key="1">
    <citation type="submission" date="2021-03" db="EMBL/GenBank/DDBJ databases">
        <authorList>
            <person name="Li Z."/>
            <person name="Yang C."/>
        </authorList>
    </citation>
    <scope>NUCLEOTIDE SEQUENCE</scope>
    <source>
        <strain evidence="7">Dzin_1.0</strain>
        <tissue evidence="7">Leaf</tissue>
    </source>
</reference>
<evidence type="ECO:0000256" key="4">
    <source>
        <dbReference type="RuleBase" id="RU003494"/>
    </source>
</evidence>
<name>A0A9D5CTR5_9LILI</name>
<dbReference type="GO" id="GO:0006749">
    <property type="term" value="P:glutathione metabolic process"/>
    <property type="evidence" value="ECO:0007669"/>
    <property type="project" value="InterPro"/>
</dbReference>
<dbReference type="SUPFAM" id="SSF47616">
    <property type="entry name" value="GST C-terminal domain-like"/>
    <property type="match status" value="1"/>
</dbReference>
<keyword evidence="2" id="KW-0808">Transferase</keyword>
<comment type="caution">
    <text evidence="7">The sequence shown here is derived from an EMBL/GenBank/DDBJ whole genome shotgun (WGS) entry which is preliminary data.</text>
</comment>
<dbReference type="InterPro" id="IPR040079">
    <property type="entry name" value="Glutathione_S-Trfase"/>
</dbReference>
<dbReference type="SFLD" id="SFLDG01152">
    <property type="entry name" value="Main.3:_Omega-_and_Tau-like"/>
    <property type="match status" value="1"/>
</dbReference>
<dbReference type="CDD" id="cd03185">
    <property type="entry name" value="GST_C_Tau"/>
    <property type="match status" value="1"/>
</dbReference>
<dbReference type="PROSITE" id="PS50404">
    <property type="entry name" value="GST_NTER"/>
    <property type="match status" value="1"/>
</dbReference>
<dbReference type="EMBL" id="JAGGNH010000003">
    <property type="protein sequence ID" value="KAJ0979123.1"/>
    <property type="molecule type" value="Genomic_DNA"/>
</dbReference>
<organism evidence="7 8">
    <name type="scientific">Dioscorea zingiberensis</name>
    <dbReference type="NCBI Taxonomy" id="325984"/>
    <lineage>
        <taxon>Eukaryota</taxon>
        <taxon>Viridiplantae</taxon>
        <taxon>Streptophyta</taxon>
        <taxon>Embryophyta</taxon>
        <taxon>Tracheophyta</taxon>
        <taxon>Spermatophyta</taxon>
        <taxon>Magnoliopsida</taxon>
        <taxon>Liliopsida</taxon>
        <taxon>Dioscoreales</taxon>
        <taxon>Dioscoreaceae</taxon>
        <taxon>Dioscorea</taxon>
    </lineage>
</organism>
<evidence type="ECO:0000256" key="2">
    <source>
        <dbReference type="ARBA" id="ARBA00022679"/>
    </source>
</evidence>
<dbReference type="FunFam" id="1.20.1050.10:FF:000012">
    <property type="entry name" value="Tau class glutathione S-transferase"/>
    <property type="match status" value="1"/>
</dbReference>
<dbReference type="InterPro" id="IPR045074">
    <property type="entry name" value="GST_C_Tau"/>
</dbReference>
<feature type="domain" description="GST C-terminal" evidence="6">
    <location>
        <begin position="88"/>
        <end position="225"/>
    </location>
</feature>
<dbReference type="SFLD" id="SFLDG00358">
    <property type="entry name" value="Main_(cytGST)"/>
    <property type="match status" value="1"/>
</dbReference>
<evidence type="ECO:0000256" key="1">
    <source>
        <dbReference type="ARBA" id="ARBA00012452"/>
    </source>
</evidence>
<dbReference type="Pfam" id="PF02798">
    <property type="entry name" value="GST_N"/>
    <property type="match status" value="1"/>
</dbReference>
<reference evidence="7" key="2">
    <citation type="journal article" date="2022" name="Hortic Res">
        <title>The genome of Dioscorea zingiberensis sheds light on the biosynthesis, origin and evolution of the medicinally important diosgenin saponins.</title>
        <authorList>
            <person name="Li Y."/>
            <person name="Tan C."/>
            <person name="Li Z."/>
            <person name="Guo J."/>
            <person name="Li S."/>
            <person name="Chen X."/>
            <person name="Wang C."/>
            <person name="Dai X."/>
            <person name="Yang H."/>
            <person name="Song W."/>
            <person name="Hou L."/>
            <person name="Xu J."/>
            <person name="Tong Z."/>
            <person name="Xu A."/>
            <person name="Yuan X."/>
            <person name="Wang W."/>
            <person name="Yang Q."/>
            <person name="Chen L."/>
            <person name="Sun Z."/>
            <person name="Wang K."/>
            <person name="Pan B."/>
            <person name="Chen J."/>
            <person name="Bao Y."/>
            <person name="Liu F."/>
            <person name="Qi X."/>
            <person name="Gang D.R."/>
            <person name="Wen J."/>
            <person name="Li J."/>
        </authorList>
    </citation>
    <scope>NUCLEOTIDE SEQUENCE</scope>
    <source>
        <strain evidence="7">Dzin_1.0</strain>
    </source>
</reference>
<accession>A0A9D5CTR5</accession>
<dbReference type="Pfam" id="PF00043">
    <property type="entry name" value="GST_C"/>
    <property type="match status" value="1"/>
</dbReference>
<dbReference type="Proteomes" id="UP001085076">
    <property type="component" value="Miscellaneous, Linkage group lg03"/>
</dbReference>
<dbReference type="Gene3D" id="1.20.1050.10">
    <property type="match status" value="1"/>
</dbReference>
<gene>
    <name evidence="7" type="ORF">J5N97_014597</name>
</gene>